<dbReference type="SMART" id="SM00490">
    <property type="entry name" value="HELICc"/>
    <property type="match status" value="1"/>
</dbReference>
<dbReference type="SMART" id="SM00487">
    <property type="entry name" value="DEXDc"/>
    <property type="match status" value="1"/>
</dbReference>
<comment type="similarity">
    <text evidence="1">Belongs to the DEAD box helicase family. DEAH subfamily.</text>
</comment>
<evidence type="ECO:0000256" key="11">
    <source>
        <dbReference type="ARBA" id="ARBA00047984"/>
    </source>
</evidence>
<evidence type="ECO:0000256" key="12">
    <source>
        <dbReference type="SAM" id="Coils"/>
    </source>
</evidence>
<gene>
    <name evidence="16" type="ORF">CHS0354_031372</name>
</gene>
<evidence type="ECO:0000256" key="5">
    <source>
        <dbReference type="ARBA" id="ARBA00022741"/>
    </source>
</evidence>
<proteinExistence type="inferred from homology"/>
<dbReference type="EC" id="3.6.4.13" evidence="2"/>
<feature type="domain" description="Helicase C-terminal" evidence="15">
    <location>
        <begin position="854"/>
        <end position="1032"/>
    </location>
</feature>
<dbReference type="InterPro" id="IPR007502">
    <property type="entry name" value="Helicase-assoc_dom"/>
</dbReference>
<dbReference type="Gene3D" id="3.30.160.20">
    <property type="match status" value="1"/>
</dbReference>
<keyword evidence="9" id="KW-0648">Protein biosynthesis</keyword>
<evidence type="ECO:0000256" key="13">
    <source>
        <dbReference type="SAM" id="MobiDB-lite"/>
    </source>
</evidence>
<protein>
    <recommendedName>
        <fullName evidence="2">RNA helicase</fullName>
        <ecNumber evidence="2">3.6.4.13</ecNumber>
    </recommendedName>
</protein>
<comment type="caution">
    <text evidence="16">The sequence shown here is derived from an EMBL/GenBank/DDBJ whole genome shotgun (WGS) entry which is preliminary data.</text>
</comment>
<dbReference type="InterPro" id="IPR011545">
    <property type="entry name" value="DEAD/DEAH_box_helicase_dom"/>
</dbReference>
<sequence length="1392" mass="156569">MGKKKQKQQPVSKEQNKNMKSADDKGKKTYSLSGKPEGGTESSDYLQKVFIPADLEKEILNFIQEENKGKKLEKGMSKRLTSKKLTDMYTSLSDTGFSHIQIEQAMTNTVLHGGDLIDALDWLCLNLPNDKLPSGFSDTLQKEEDKVHVRPKFDTTLLREEKSLIKQEDVNLQSVKTLLREEKSLIKQEDVNLQSVKKPLDVGAVGQVDMKKWILQYAEQSDSDSAGEDEDSDQFDPNERYIELTALILDLKQEAAETKQMGNKAKQKELSKQIREIIVEMDSLENHPDFNPSVKIKNIESEKASGDPSITAVAKEDPSVNPDSVKVDDVDDIGSGLDLIEQAAARTPLQEARQATKVKEDVRQFEYTRQQWTGKSPKQFLIDWCRKQKCESPKFEKINPRGNKFKCRTTIYRKKDGMLDVCPEILCENVRDAEHLASTLALYHLCKGQSVHQLLPPPYRAVWLEWLEKEKAAQTEEIIKENKPRDQFISKLMKKLEIDDSKEKTQEFKKAEGESWEDLEFDEEESNDVSKKRNSDTDLIKTHCLKGMNNLGLLKFYEKHTQTAQCKKLYQSRQALPVFQNQDFIIEAIRRDNIVLIAGETGSGKSTQIPHFILQDCLQSGEGQNCNIICTQPRRISAISLATRVSQEMGETTLGSQDSLCGYQIRLETRRGPNTKLLYCTTGVILRQLQLDPLLKDVTHILVDEVHERSVQSDFLLIVLKRLLAQRLDLRVILMSATLDAEKFSKFFNNCPIISIPGRTYPVEVFHIEDAVEMTGYVLNEDSSYALRQDQLLEEDDASLLVTEKAGEQSKLDVFWTKEDLSTIDRTSLPPDRYSLRTRNIVTRLNHKRINIDLILEILVYIQESERFSNMPGAVLVFLPGLSDIQELYEVLQSDHRFSEKNGCIILALHSVLSSADQNSAFNIPPAGIRKIVLATNIAETGITIPDVVFVIDSGKVKENRYMESSQMSALEEVFISKASAKQRQGRAGRVQNGFCFRLYTKEMYDDMRPYTIPELLRVPLEELCLTIMKCNFGKPEDFLSQALDPPQEQVVARAMTLLHEVGACRDGYSLTALGHHLAALPVHVRIGKMLLYSAIIGCLEPVAVIAAAMTDRSPFLVPIGKQDLANTAKQSLAVAASDHLTVFKAYVGWKEAQSKGRQAEMTYCQKHFLRRNTLLEIENVKTDLIRLVISIGFQEKTSSLQSAGLTDSDKGVLQISKAISSKGSDLDIHTIAKVKAVLTAGLYPNVATVTYLAPVDAVANPEKKVCAGETPQGPAYVHPSSVNRYLQATGCLVYHEKVRSSKVYLRDCTLVGPYPILLFGGEIHVQHISQSISVDDRIQYKAYAKTGVIFTELRKLLDGLLSAKLDDPSVDISGSRLVSLIQELLVAEKTR</sequence>
<evidence type="ECO:0000256" key="8">
    <source>
        <dbReference type="ARBA" id="ARBA00022840"/>
    </source>
</evidence>
<evidence type="ECO:0000256" key="9">
    <source>
        <dbReference type="ARBA" id="ARBA00022917"/>
    </source>
</evidence>
<evidence type="ECO:0000256" key="1">
    <source>
        <dbReference type="ARBA" id="ARBA00008792"/>
    </source>
</evidence>
<feature type="domain" description="Helicase ATP-binding" evidence="14">
    <location>
        <begin position="586"/>
        <end position="757"/>
    </location>
</feature>
<evidence type="ECO:0000313" key="16">
    <source>
        <dbReference type="EMBL" id="KAK3593312.1"/>
    </source>
</evidence>
<dbReference type="Gene3D" id="3.40.50.300">
    <property type="entry name" value="P-loop containing nucleotide triphosphate hydrolases"/>
    <property type="match status" value="2"/>
</dbReference>
<keyword evidence="8" id="KW-0067">ATP-binding</keyword>
<dbReference type="EMBL" id="JAEAOA010001877">
    <property type="protein sequence ID" value="KAK3593312.1"/>
    <property type="molecule type" value="Genomic_DNA"/>
</dbReference>
<organism evidence="16 17">
    <name type="scientific">Potamilus streckersoni</name>
    <dbReference type="NCBI Taxonomy" id="2493646"/>
    <lineage>
        <taxon>Eukaryota</taxon>
        <taxon>Metazoa</taxon>
        <taxon>Spiralia</taxon>
        <taxon>Lophotrochozoa</taxon>
        <taxon>Mollusca</taxon>
        <taxon>Bivalvia</taxon>
        <taxon>Autobranchia</taxon>
        <taxon>Heteroconchia</taxon>
        <taxon>Palaeoheterodonta</taxon>
        <taxon>Unionida</taxon>
        <taxon>Unionoidea</taxon>
        <taxon>Unionidae</taxon>
        <taxon>Ambleminae</taxon>
        <taxon>Lampsilini</taxon>
        <taxon>Potamilus</taxon>
    </lineage>
</organism>
<evidence type="ECO:0000256" key="2">
    <source>
        <dbReference type="ARBA" id="ARBA00012552"/>
    </source>
</evidence>
<dbReference type="PROSITE" id="PS51194">
    <property type="entry name" value="HELICASE_CTER"/>
    <property type="match status" value="1"/>
</dbReference>
<keyword evidence="7" id="KW-0347">Helicase</keyword>
<dbReference type="InterPro" id="IPR056890">
    <property type="entry name" value="UBA_DHX29-like"/>
</dbReference>
<evidence type="ECO:0000256" key="3">
    <source>
        <dbReference type="ARBA" id="ARBA00022490"/>
    </source>
</evidence>
<dbReference type="SMART" id="SM00847">
    <property type="entry name" value="HA2"/>
    <property type="match status" value="1"/>
</dbReference>
<dbReference type="SUPFAM" id="SSF52540">
    <property type="entry name" value="P-loop containing nucleoside triphosphate hydrolases"/>
    <property type="match status" value="1"/>
</dbReference>
<evidence type="ECO:0000313" key="17">
    <source>
        <dbReference type="Proteomes" id="UP001195483"/>
    </source>
</evidence>
<evidence type="ECO:0000259" key="15">
    <source>
        <dbReference type="PROSITE" id="PS51194"/>
    </source>
</evidence>
<evidence type="ECO:0000256" key="6">
    <source>
        <dbReference type="ARBA" id="ARBA00022801"/>
    </source>
</evidence>
<comment type="catalytic activity">
    <reaction evidence="11">
        <text>ATP + H2O = ADP + phosphate + H(+)</text>
        <dbReference type="Rhea" id="RHEA:13065"/>
        <dbReference type="ChEBI" id="CHEBI:15377"/>
        <dbReference type="ChEBI" id="CHEBI:15378"/>
        <dbReference type="ChEBI" id="CHEBI:30616"/>
        <dbReference type="ChEBI" id="CHEBI:43474"/>
        <dbReference type="ChEBI" id="CHEBI:456216"/>
        <dbReference type="EC" id="3.6.4.13"/>
    </reaction>
</comment>
<dbReference type="GO" id="GO:0005524">
    <property type="term" value="F:ATP binding"/>
    <property type="evidence" value="ECO:0007669"/>
    <property type="project" value="UniProtKB-KW"/>
</dbReference>
<reference evidence="16" key="3">
    <citation type="submission" date="2023-05" db="EMBL/GenBank/DDBJ databases">
        <authorList>
            <person name="Smith C.H."/>
        </authorList>
    </citation>
    <scope>NUCLEOTIDE SEQUENCE</scope>
    <source>
        <strain evidence="16">CHS0354</strain>
        <tissue evidence="16">Mantle</tissue>
    </source>
</reference>
<keyword evidence="17" id="KW-1185">Reference proteome</keyword>
<dbReference type="Pfam" id="PF26026">
    <property type="entry name" value="RNA_hel_CTD"/>
    <property type="match status" value="1"/>
</dbReference>
<feature type="region of interest" description="Disordered" evidence="13">
    <location>
        <begin position="301"/>
        <end position="326"/>
    </location>
</feature>
<dbReference type="SUPFAM" id="SSF54768">
    <property type="entry name" value="dsRNA-binding domain-like"/>
    <property type="match status" value="1"/>
</dbReference>
<keyword evidence="6" id="KW-0378">Hydrolase</keyword>
<dbReference type="FunFam" id="1.20.120.1080:FF:000002">
    <property type="entry name" value="Putative ATP-dependent RNA helicase DHX36"/>
    <property type="match status" value="1"/>
</dbReference>
<dbReference type="Proteomes" id="UP001195483">
    <property type="component" value="Unassembled WGS sequence"/>
</dbReference>
<feature type="compositionally biased region" description="Basic and acidic residues" evidence="13">
    <location>
        <begin position="14"/>
        <end position="27"/>
    </location>
</feature>
<dbReference type="PANTHER" id="PTHR18934">
    <property type="entry name" value="ATP-DEPENDENT RNA HELICASE"/>
    <property type="match status" value="1"/>
</dbReference>
<dbReference type="PROSITE" id="PS51192">
    <property type="entry name" value="HELICASE_ATP_BIND_1"/>
    <property type="match status" value="1"/>
</dbReference>
<accession>A0AAE0VXY0</accession>
<dbReference type="InterPro" id="IPR011709">
    <property type="entry name" value="DEAD-box_helicase_OB_fold"/>
</dbReference>
<dbReference type="InterPro" id="IPR027417">
    <property type="entry name" value="P-loop_NTPase"/>
</dbReference>
<dbReference type="InterPro" id="IPR001650">
    <property type="entry name" value="Helicase_C-like"/>
</dbReference>
<dbReference type="CDD" id="cd18791">
    <property type="entry name" value="SF2_C_RHA"/>
    <property type="match status" value="1"/>
</dbReference>
<dbReference type="InterPro" id="IPR059023">
    <property type="entry name" value="RNA_hel_CTD"/>
</dbReference>
<reference evidence="16" key="1">
    <citation type="journal article" date="2021" name="Genome Biol. Evol.">
        <title>A High-Quality Reference Genome for a Parasitic Bivalve with Doubly Uniparental Inheritance (Bivalvia: Unionida).</title>
        <authorList>
            <person name="Smith C.H."/>
        </authorList>
    </citation>
    <scope>NUCLEOTIDE SEQUENCE</scope>
    <source>
        <strain evidence="16">CHS0354</strain>
    </source>
</reference>
<dbReference type="PANTHER" id="PTHR18934:SF264">
    <property type="entry name" value="ATP-DEPENDENT RNA HELICASE DHX29"/>
    <property type="match status" value="1"/>
</dbReference>
<dbReference type="Pfam" id="PF00271">
    <property type="entry name" value="Helicase_C"/>
    <property type="match status" value="1"/>
</dbReference>
<name>A0AAE0VXY0_9BIVA</name>
<dbReference type="Pfam" id="PF24385">
    <property type="entry name" value="DSRM_DHX29"/>
    <property type="match status" value="1"/>
</dbReference>
<dbReference type="GO" id="GO:0016787">
    <property type="term" value="F:hydrolase activity"/>
    <property type="evidence" value="ECO:0007669"/>
    <property type="project" value="UniProtKB-KW"/>
</dbReference>
<evidence type="ECO:0000256" key="7">
    <source>
        <dbReference type="ARBA" id="ARBA00022806"/>
    </source>
</evidence>
<dbReference type="Gene3D" id="1.20.120.1080">
    <property type="match status" value="1"/>
</dbReference>
<dbReference type="InterPro" id="IPR056328">
    <property type="entry name" value="DSRM_DHX29"/>
</dbReference>
<feature type="region of interest" description="Disordered" evidence="13">
    <location>
        <begin position="1"/>
        <end position="43"/>
    </location>
</feature>
<dbReference type="InterPro" id="IPR014001">
    <property type="entry name" value="Helicase_ATP-bd"/>
</dbReference>
<evidence type="ECO:0000256" key="4">
    <source>
        <dbReference type="ARBA" id="ARBA00022540"/>
    </source>
</evidence>
<keyword evidence="5" id="KW-0547">Nucleotide-binding</keyword>
<evidence type="ECO:0000256" key="10">
    <source>
        <dbReference type="ARBA" id="ARBA00023054"/>
    </source>
</evidence>
<dbReference type="Pfam" id="PF21010">
    <property type="entry name" value="HA2_C"/>
    <property type="match status" value="1"/>
</dbReference>
<keyword evidence="4" id="KW-0396">Initiation factor</keyword>
<dbReference type="GO" id="GO:0003723">
    <property type="term" value="F:RNA binding"/>
    <property type="evidence" value="ECO:0007669"/>
    <property type="project" value="TreeGrafter"/>
</dbReference>
<dbReference type="Pfam" id="PF24899">
    <property type="entry name" value="UBA_DHX29"/>
    <property type="match status" value="1"/>
</dbReference>
<dbReference type="Pfam" id="PF07717">
    <property type="entry name" value="OB_NTP_bind"/>
    <property type="match status" value="1"/>
</dbReference>
<dbReference type="GO" id="GO:0003724">
    <property type="term" value="F:RNA helicase activity"/>
    <property type="evidence" value="ECO:0007669"/>
    <property type="project" value="UniProtKB-EC"/>
</dbReference>
<keyword evidence="3" id="KW-0963">Cytoplasm</keyword>
<dbReference type="GO" id="GO:0003743">
    <property type="term" value="F:translation initiation factor activity"/>
    <property type="evidence" value="ECO:0007669"/>
    <property type="project" value="UniProtKB-KW"/>
</dbReference>
<keyword evidence="10 12" id="KW-0175">Coiled coil</keyword>
<dbReference type="FunFam" id="3.40.50.300:FF:000325">
    <property type="entry name" value="ATP-dependent RNA helicase DHX29"/>
    <property type="match status" value="1"/>
</dbReference>
<feature type="coiled-coil region" evidence="12">
    <location>
        <begin position="248"/>
        <end position="287"/>
    </location>
</feature>
<reference evidence="16" key="2">
    <citation type="journal article" date="2021" name="Genome Biol. Evol.">
        <title>Developing a high-quality reference genome for a parasitic bivalve with doubly uniparental inheritance (Bivalvia: Unionida).</title>
        <authorList>
            <person name="Smith C.H."/>
        </authorList>
    </citation>
    <scope>NUCLEOTIDE SEQUENCE</scope>
    <source>
        <strain evidence="16">CHS0354</strain>
        <tissue evidence="16">Mantle</tissue>
    </source>
</reference>
<evidence type="ECO:0000259" key="14">
    <source>
        <dbReference type="PROSITE" id="PS51192"/>
    </source>
</evidence>
<dbReference type="Pfam" id="PF00270">
    <property type="entry name" value="DEAD"/>
    <property type="match status" value="1"/>
</dbReference>
<dbReference type="FunFam" id="3.40.50.300:FF:000500">
    <property type="entry name" value="ATP-dependent RNA helicase DHX29"/>
    <property type="match status" value="1"/>
</dbReference>